<evidence type="ECO:0000313" key="7">
    <source>
        <dbReference type="EMBL" id="KAK7158208.1"/>
    </source>
</evidence>
<gene>
    <name evidence="7" type="ORF">R3I93_009417</name>
</gene>
<comment type="similarity">
    <text evidence="2">Belongs to the CD225/Dispanin family.</text>
</comment>
<feature type="transmembrane region" description="Helical" evidence="6">
    <location>
        <begin position="64"/>
        <end position="84"/>
    </location>
</feature>
<dbReference type="InterPro" id="IPR051423">
    <property type="entry name" value="CD225/Dispanin"/>
</dbReference>
<keyword evidence="4 6" id="KW-1133">Transmembrane helix</keyword>
<keyword evidence="8" id="KW-1185">Reference proteome</keyword>
<evidence type="ECO:0000256" key="3">
    <source>
        <dbReference type="ARBA" id="ARBA00022692"/>
    </source>
</evidence>
<dbReference type="PANTHER" id="PTHR14948:SF46">
    <property type="entry name" value="DISPANIN SUBFAMILY A MEMBER 2B-LIKE-RELATED"/>
    <property type="match status" value="1"/>
</dbReference>
<reference evidence="7 8" key="1">
    <citation type="submission" date="2024-02" db="EMBL/GenBank/DDBJ databases">
        <title>Chromosome-level genome assembly of the Eurasian Minnow (Phoxinus phoxinus).</title>
        <authorList>
            <person name="Oriowo T.O."/>
            <person name="Martin S."/>
            <person name="Stange M."/>
            <person name="Chrysostomakis Y."/>
            <person name="Brown T."/>
            <person name="Winkler S."/>
            <person name="Kukowka S."/>
            <person name="Myers E.W."/>
            <person name="Bohne A."/>
        </authorList>
    </citation>
    <scope>NUCLEOTIDE SEQUENCE [LARGE SCALE GENOMIC DNA]</scope>
    <source>
        <strain evidence="7">ZFMK-TIS-60720</strain>
        <tissue evidence="7">Whole Organism</tissue>
    </source>
</reference>
<feature type="transmembrane region" description="Helical" evidence="6">
    <location>
        <begin position="105"/>
        <end position="126"/>
    </location>
</feature>
<proteinExistence type="inferred from homology"/>
<evidence type="ECO:0000256" key="5">
    <source>
        <dbReference type="ARBA" id="ARBA00023136"/>
    </source>
</evidence>
<protein>
    <submittedName>
        <fullName evidence="7">Uncharacterized protein</fullName>
    </submittedName>
</protein>
<sequence length="138" mass="14770">MAQALSPLYPQGNNAGNHHAVHPGSVQLHAQVLSHHNEPVVVVQPPVSRPRAPLPDPEPDYMCYSIFTTLCCCICLGAAALGYSKATRKANGAGQRAEAASNSQTALILNHVGVVVGFILLTLYMLDTFYFNGDLLPF</sequence>
<dbReference type="GO" id="GO:0016020">
    <property type="term" value="C:membrane"/>
    <property type="evidence" value="ECO:0007669"/>
    <property type="project" value="UniProtKB-SubCell"/>
</dbReference>
<evidence type="ECO:0000256" key="4">
    <source>
        <dbReference type="ARBA" id="ARBA00022989"/>
    </source>
</evidence>
<evidence type="ECO:0000256" key="2">
    <source>
        <dbReference type="ARBA" id="ARBA00006843"/>
    </source>
</evidence>
<keyword evidence="5 6" id="KW-0472">Membrane</keyword>
<dbReference type="InterPro" id="IPR007593">
    <property type="entry name" value="CD225/Dispanin_fam"/>
</dbReference>
<comment type="subcellular location">
    <subcellularLocation>
        <location evidence="1">Membrane</location>
    </subcellularLocation>
</comment>
<accession>A0AAN9D566</accession>
<evidence type="ECO:0000256" key="1">
    <source>
        <dbReference type="ARBA" id="ARBA00004370"/>
    </source>
</evidence>
<comment type="caution">
    <text evidence="7">The sequence shown here is derived from an EMBL/GenBank/DDBJ whole genome shotgun (WGS) entry which is preliminary data.</text>
</comment>
<dbReference type="Proteomes" id="UP001364617">
    <property type="component" value="Unassembled WGS sequence"/>
</dbReference>
<dbReference type="PANTHER" id="PTHR14948">
    <property type="entry name" value="NG5"/>
    <property type="match status" value="1"/>
</dbReference>
<name>A0AAN9D566_9TELE</name>
<dbReference type="EMBL" id="JAYKXH010000009">
    <property type="protein sequence ID" value="KAK7158208.1"/>
    <property type="molecule type" value="Genomic_DNA"/>
</dbReference>
<keyword evidence="3 6" id="KW-0812">Transmembrane</keyword>
<dbReference type="Pfam" id="PF04505">
    <property type="entry name" value="CD225"/>
    <property type="match status" value="1"/>
</dbReference>
<dbReference type="AlphaFoldDB" id="A0AAN9D566"/>
<organism evidence="7 8">
    <name type="scientific">Phoxinus phoxinus</name>
    <name type="common">Eurasian minnow</name>
    <dbReference type="NCBI Taxonomy" id="58324"/>
    <lineage>
        <taxon>Eukaryota</taxon>
        <taxon>Metazoa</taxon>
        <taxon>Chordata</taxon>
        <taxon>Craniata</taxon>
        <taxon>Vertebrata</taxon>
        <taxon>Euteleostomi</taxon>
        <taxon>Actinopterygii</taxon>
        <taxon>Neopterygii</taxon>
        <taxon>Teleostei</taxon>
        <taxon>Ostariophysi</taxon>
        <taxon>Cypriniformes</taxon>
        <taxon>Leuciscidae</taxon>
        <taxon>Phoxininae</taxon>
        <taxon>Phoxinus</taxon>
    </lineage>
</organism>
<evidence type="ECO:0000313" key="8">
    <source>
        <dbReference type="Proteomes" id="UP001364617"/>
    </source>
</evidence>
<evidence type="ECO:0000256" key="6">
    <source>
        <dbReference type="SAM" id="Phobius"/>
    </source>
</evidence>